<dbReference type="RefSeq" id="WP_177206100.1">
    <property type="nucleotide sequence ID" value="NZ_FOXR01000010.1"/>
</dbReference>
<reference evidence="4 5" key="1">
    <citation type="submission" date="2016-10" db="EMBL/GenBank/DDBJ databases">
        <authorList>
            <person name="de Groot N.N."/>
        </authorList>
    </citation>
    <scope>NUCLEOTIDE SEQUENCE [LARGE SCALE GENOMIC DNA]</scope>
    <source>
        <strain evidence="4 5">DSM 20678</strain>
    </source>
</reference>
<dbReference type="SUPFAM" id="SSF53271">
    <property type="entry name" value="PRTase-like"/>
    <property type="match status" value="1"/>
</dbReference>
<gene>
    <name evidence="4" type="ORF">SAMN05444406_11012</name>
</gene>
<dbReference type="EMBL" id="FOXR01000010">
    <property type="protein sequence ID" value="SFQ03005.1"/>
    <property type="molecule type" value="Genomic_DNA"/>
</dbReference>
<organism evidence="4 5">
    <name type="scientific">Caldicoprobacter faecalis</name>
    <dbReference type="NCBI Taxonomy" id="937334"/>
    <lineage>
        <taxon>Bacteria</taxon>
        <taxon>Bacillati</taxon>
        <taxon>Bacillota</taxon>
        <taxon>Clostridia</taxon>
        <taxon>Caldicoprobacterales</taxon>
        <taxon>Caldicoprobacteraceae</taxon>
        <taxon>Caldicoprobacter</taxon>
    </lineage>
</organism>
<feature type="domain" description="Double zinc ribbon" evidence="3">
    <location>
        <begin position="10"/>
        <end position="69"/>
    </location>
</feature>
<dbReference type="InterPro" id="IPR044005">
    <property type="entry name" value="DZR_2"/>
</dbReference>
<dbReference type="InterPro" id="IPR029057">
    <property type="entry name" value="PRTase-like"/>
</dbReference>
<accession>A0A1I5V675</accession>
<protein>
    <submittedName>
        <fullName evidence="4">ComF family protein</fullName>
    </submittedName>
</protein>
<dbReference type="Pfam" id="PF18912">
    <property type="entry name" value="DZR_2"/>
    <property type="match status" value="1"/>
</dbReference>
<evidence type="ECO:0000259" key="3">
    <source>
        <dbReference type="Pfam" id="PF18912"/>
    </source>
</evidence>
<evidence type="ECO:0000313" key="5">
    <source>
        <dbReference type="Proteomes" id="UP000198577"/>
    </source>
</evidence>
<keyword evidence="5" id="KW-1185">Reference proteome</keyword>
<name>A0A1I5V675_9FIRM</name>
<evidence type="ECO:0000256" key="1">
    <source>
        <dbReference type="ARBA" id="ARBA00008007"/>
    </source>
</evidence>
<dbReference type="STRING" id="937334.SAMN05444406_11012"/>
<dbReference type="AlphaFoldDB" id="A0A1I5V675"/>
<dbReference type="Proteomes" id="UP000198577">
    <property type="component" value="Unassembled WGS sequence"/>
</dbReference>
<feature type="domain" description="Phosphoribosyltransferase" evidence="2">
    <location>
        <begin position="144"/>
        <end position="237"/>
    </location>
</feature>
<sequence>MDLSSIKEAILDILYPQNIACILCRQRARDIDDKGLCRTCAGSLPLITPPVCHKCGRPVGEEGICIDCAYVRYHFEQAVSVLHYTPEIKQLIHQFKYGGISYLSRTLGWWMAEAFNQRCGWDVDVIVPVPLHPRRQRQRGFNQSALLAREISRNIDVPVNESVLIRKKYTPAQAGLDKFQRMQNLWDAFEVSQPDAVQGKAVLLVDDVFTTGSTVDECSRVLLQAGAQRVYVLTLATGR</sequence>
<dbReference type="InterPro" id="IPR000836">
    <property type="entry name" value="PRTase_dom"/>
</dbReference>
<comment type="similarity">
    <text evidence="1">Belongs to the ComF/GntX family.</text>
</comment>
<proteinExistence type="inferred from homology"/>
<dbReference type="PANTHER" id="PTHR47505:SF1">
    <property type="entry name" value="DNA UTILIZATION PROTEIN YHGH"/>
    <property type="match status" value="1"/>
</dbReference>
<evidence type="ECO:0000259" key="2">
    <source>
        <dbReference type="Pfam" id="PF00156"/>
    </source>
</evidence>
<dbReference type="Gene3D" id="3.40.50.2020">
    <property type="match status" value="1"/>
</dbReference>
<dbReference type="InterPro" id="IPR051910">
    <property type="entry name" value="ComF/GntX_DNA_util-trans"/>
</dbReference>
<evidence type="ECO:0000313" key="4">
    <source>
        <dbReference type="EMBL" id="SFQ03005.1"/>
    </source>
</evidence>
<dbReference type="PANTHER" id="PTHR47505">
    <property type="entry name" value="DNA UTILIZATION PROTEIN YHGH"/>
    <property type="match status" value="1"/>
</dbReference>
<dbReference type="CDD" id="cd06223">
    <property type="entry name" value="PRTases_typeI"/>
    <property type="match status" value="1"/>
</dbReference>
<dbReference type="Pfam" id="PF00156">
    <property type="entry name" value="Pribosyltran"/>
    <property type="match status" value="1"/>
</dbReference>